<comment type="caution">
    <text evidence="7">The sequence shown here is derived from an EMBL/GenBank/DDBJ whole genome shotgun (WGS) entry which is preliminary data.</text>
</comment>
<dbReference type="InterPro" id="IPR050596">
    <property type="entry name" value="AspAT/PAT-like"/>
</dbReference>
<dbReference type="InterPro" id="IPR015421">
    <property type="entry name" value="PyrdxlP-dep_Trfase_major"/>
</dbReference>
<name>A0A0F9NV58_9ZZZZ</name>
<evidence type="ECO:0000256" key="4">
    <source>
        <dbReference type="ARBA" id="ARBA00022679"/>
    </source>
</evidence>
<comment type="similarity">
    <text evidence="2">Belongs to the class-I pyridoxal-phosphate-dependent aminotransferase family.</text>
</comment>
<gene>
    <name evidence="7" type="ORF">LCGC14_0905820</name>
</gene>
<dbReference type="EMBL" id="LAZR01002979">
    <property type="protein sequence ID" value="KKN23360.1"/>
    <property type="molecule type" value="Genomic_DNA"/>
</dbReference>
<evidence type="ECO:0000259" key="6">
    <source>
        <dbReference type="Pfam" id="PF00155"/>
    </source>
</evidence>
<proteinExistence type="inferred from homology"/>
<dbReference type="Gene3D" id="3.90.1150.10">
    <property type="entry name" value="Aspartate Aminotransferase, domain 1"/>
    <property type="match status" value="1"/>
</dbReference>
<dbReference type="GO" id="GO:0006520">
    <property type="term" value="P:amino acid metabolic process"/>
    <property type="evidence" value="ECO:0007669"/>
    <property type="project" value="InterPro"/>
</dbReference>
<keyword evidence="4" id="KW-0808">Transferase</keyword>
<dbReference type="PANTHER" id="PTHR46383:SF3">
    <property type="entry name" value="ASPARTATE AMINOTRANSFERASE-RELATED"/>
    <property type="match status" value="1"/>
</dbReference>
<dbReference type="Gene3D" id="3.40.640.10">
    <property type="entry name" value="Type I PLP-dependent aspartate aminotransferase-like (Major domain)"/>
    <property type="match status" value="1"/>
</dbReference>
<dbReference type="PANTHER" id="PTHR46383">
    <property type="entry name" value="ASPARTATE AMINOTRANSFERASE"/>
    <property type="match status" value="1"/>
</dbReference>
<comment type="cofactor">
    <cofactor evidence="1">
        <name>pyridoxal 5'-phosphate</name>
        <dbReference type="ChEBI" id="CHEBI:597326"/>
    </cofactor>
</comment>
<feature type="domain" description="Aminotransferase class I/classII large" evidence="6">
    <location>
        <begin position="28"/>
        <end position="376"/>
    </location>
</feature>
<reference evidence="7" key="1">
    <citation type="journal article" date="2015" name="Nature">
        <title>Complex archaea that bridge the gap between prokaryotes and eukaryotes.</title>
        <authorList>
            <person name="Spang A."/>
            <person name="Saw J.H."/>
            <person name="Jorgensen S.L."/>
            <person name="Zaremba-Niedzwiedzka K."/>
            <person name="Martijn J."/>
            <person name="Lind A.E."/>
            <person name="van Eijk R."/>
            <person name="Schleper C."/>
            <person name="Guy L."/>
            <person name="Ettema T.J."/>
        </authorList>
    </citation>
    <scope>NUCLEOTIDE SEQUENCE</scope>
</reference>
<keyword evidence="5" id="KW-0663">Pyridoxal phosphate</keyword>
<dbReference type="InterPro" id="IPR004839">
    <property type="entry name" value="Aminotransferase_I/II_large"/>
</dbReference>
<evidence type="ECO:0000256" key="1">
    <source>
        <dbReference type="ARBA" id="ARBA00001933"/>
    </source>
</evidence>
<organism evidence="7">
    <name type="scientific">marine sediment metagenome</name>
    <dbReference type="NCBI Taxonomy" id="412755"/>
    <lineage>
        <taxon>unclassified sequences</taxon>
        <taxon>metagenomes</taxon>
        <taxon>ecological metagenomes</taxon>
    </lineage>
</organism>
<protein>
    <recommendedName>
        <fullName evidence="6">Aminotransferase class I/classII large domain-containing protein</fullName>
    </recommendedName>
</protein>
<dbReference type="GO" id="GO:0030170">
    <property type="term" value="F:pyridoxal phosphate binding"/>
    <property type="evidence" value="ECO:0007669"/>
    <property type="project" value="InterPro"/>
</dbReference>
<sequence>MKETSLRVSKAPKSAIRELFDLAAGRSDVISLGIGQPDFQTPEPVILGNIEALKKGITTYAPTRGIPKLLQLIENKLSKNNNLNANWKENIIVTNGGSQAITLSYAAIFNPGDELIISSPNFVSYFYCGLFFGVKIIEIERKEDFSPNIESIKKSITSKTKAILINSPNNPTGYSLGLKNLEEIVDLVIENDLYLITDEVYENYIFEGLKHTSPASLNGMFDHTITINAMSKLFSATGFRLGYAVASKEIIDLMEKYHQYTAAGTNHAAQYGYVEALKMDLKFFNKEWESFDKRRVFVYNRLKDIGFDVVKPNGAFYIMPSTDKFNINGDTFSREIMREQSVAVVPGSIFGSYSQNMIRISYATEMEKLKKAMNRIETHVKNYL</sequence>
<evidence type="ECO:0000256" key="5">
    <source>
        <dbReference type="ARBA" id="ARBA00022898"/>
    </source>
</evidence>
<dbReference type="InterPro" id="IPR015424">
    <property type="entry name" value="PyrdxlP-dep_Trfase"/>
</dbReference>
<accession>A0A0F9NV58</accession>
<dbReference type="AlphaFoldDB" id="A0A0F9NV58"/>
<keyword evidence="3" id="KW-0032">Aminotransferase</keyword>
<evidence type="ECO:0000256" key="2">
    <source>
        <dbReference type="ARBA" id="ARBA00007441"/>
    </source>
</evidence>
<dbReference type="Pfam" id="PF00155">
    <property type="entry name" value="Aminotran_1_2"/>
    <property type="match status" value="1"/>
</dbReference>
<evidence type="ECO:0000313" key="7">
    <source>
        <dbReference type="EMBL" id="KKN23360.1"/>
    </source>
</evidence>
<dbReference type="CDD" id="cd00609">
    <property type="entry name" value="AAT_like"/>
    <property type="match status" value="1"/>
</dbReference>
<dbReference type="InterPro" id="IPR015422">
    <property type="entry name" value="PyrdxlP-dep_Trfase_small"/>
</dbReference>
<evidence type="ECO:0000256" key="3">
    <source>
        <dbReference type="ARBA" id="ARBA00022576"/>
    </source>
</evidence>
<dbReference type="GO" id="GO:0008483">
    <property type="term" value="F:transaminase activity"/>
    <property type="evidence" value="ECO:0007669"/>
    <property type="project" value="UniProtKB-KW"/>
</dbReference>
<dbReference type="SUPFAM" id="SSF53383">
    <property type="entry name" value="PLP-dependent transferases"/>
    <property type="match status" value="1"/>
</dbReference>